<organism evidence="1 2">
    <name type="scientific">Aureobasidium melanogenum (strain CBS 110374)</name>
    <name type="common">Aureobasidium pullulans var. melanogenum</name>
    <dbReference type="NCBI Taxonomy" id="1043003"/>
    <lineage>
        <taxon>Eukaryota</taxon>
        <taxon>Fungi</taxon>
        <taxon>Dikarya</taxon>
        <taxon>Ascomycota</taxon>
        <taxon>Pezizomycotina</taxon>
        <taxon>Dothideomycetes</taxon>
        <taxon>Dothideomycetidae</taxon>
        <taxon>Dothideales</taxon>
        <taxon>Saccotheciaceae</taxon>
        <taxon>Aureobasidium</taxon>
    </lineage>
</organism>
<dbReference type="HOGENOM" id="CLU_2061042_0_0_1"/>
<evidence type="ECO:0008006" key="3">
    <source>
        <dbReference type="Google" id="ProtNLM"/>
    </source>
</evidence>
<gene>
    <name evidence="1" type="ORF">M437DRAFT_67415</name>
</gene>
<proteinExistence type="predicted"/>
<keyword evidence="2" id="KW-1185">Reference proteome</keyword>
<dbReference type="RefSeq" id="XP_040878502.1">
    <property type="nucleotide sequence ID" value="XM_041024932.1"/>
</dbReference>
<dbReference type="GeneID" id="63918305"/>
<reference evidence="1 2" key="1">
    <citation type="journal article" date="2014" name="BMC Genomics">
        <title>Genome sequencing of four Aureobasidium pullulans varieties: biotechnological potential, stress tolerance, and description of new species.</title>
        <authorList>
            <person name="Gostin Ar C."/>
            <person name="Ohm R.A."/>
            <person name="Kogej T."/>
            <person name="Sonjak S."/>
            <person name="Turk M."/>
            <person name="Zajc J."/>
            <person name="Zalar P."/>
            <person name="Grube M."/>
            <person name="Sun H."/>
            <person name="Han J."/>
            <person name="Sharma A."/>
            <person name="Chiniquy J."/>
            <person name="Ngan C.Y."/>
            <person name="Lipzen A."/>
            <person name="Barry K."/>
            <person name="Grigoriev I.V."/>
            <person name="Gunde-Cimerman N."/>
        </authorList>
    </citation>
    <scope>NUCLEOTIDE SEQUENCE [LARGE SCALE GENOMIC DNA]</scope>
    <source>
        <strain evidence="1 2">CBS 110374</strain>
    </source>
</reference>
<sequence length="119" mass="13483">MVKIGEDDRSGLPQEDAWLWSVYLGAGGFGTVHYWLKVDQNQNVIDRMVIKDVECAEDTKEPPEYQGIYEELVRKGMDFGINPDRPGKATRDERFLKEAYLQGLMADNTIPFSAVTTVP</sequence>
<evidence type="ECO:0000313" key="1">
    <source>
        <dbReference type="EMBL" id="KEQ61479.1"/>
    </source>
</evidence>
<accession>A0A074VQM6</accession>
<evidence type="ECO:0000313" key="2">
    <source>
        <dbReference type="Proteomes" id="UP000030672"/>
    </source>
</evidence>
<dbReference type="EMBL" id="KL584838">
    <property type="protein sequence ID" value="KEQ61479.1"/>
    <property type="molecule type" value="Genomic_DNA"/>
</dbReference>
<dbReference type="AlphaFoldDB" id="A0A074VQM6"/>
<dbReference type="Proteomes" id="UP000030672">
    <property type="component" value="Unassembled WGS sequence"/>
</dbReference>
<protein>
    <recommendedName>
        <fullName evidence="3">Protein kinase domain-containing protein</fullName>
    </recommendedName>
</protein>
<name>A0A074VQM6_AURM1</name>